<dbReference type="InterPro" id="IPR052698">
    <property type="entry name" value="MoCofactor_Util/Proc"/>
</dbReference>
<name>A0A846QZ41_9FLAO</name>
<dbReference type="Pfam" id="PF02625">
    <property type="entry name" value="XdhC_CoxI"/>
    <property type="match status" value="1"/>
</dbReference>
<evidence type="ECO:0000259" key="2">
    <source>
        <dbReference type="Pfam" id="PF13478"/>
    </source>
</evidence>
<sequence length="334" mass="37699">MTHELKKIVQTYIKAQDSGLKAVLATVVALEGSSYRRPGVRMLIMENGTFVGAVSGGCVEKEVFRQSESVFKTGIPKIMTYDGRYRLGCEGILYILIEPFAPKNDFLEVFDKIIQERKSFKIASFFNQKDSMDAGYGSVFKFEKEHFNLQPNQTNKGFEAFEQKMEPCDKLIIIGAEHDAVQLCSYAALTGWEVTVVVTPMEEKDIAYFTGAKELIAASPEEYRPIIDEQTSVVLMTHSYVKDLKYLISLKETKPFYLGILGPSRRREKLLNEFLEYCPDISDVFFDNIHGPAGLDIGAETPQEIAISIMSEILSVLREKKPMKLKNKQGTIHS</sequence>
<keyword evidence="4" id="KW-1185">Reference proteome</keyword>
<proteinExistence type="predicted"/>
<evidence type="ECO:0000259" key="1">
    <source>
        <dbReference type="Pfam" id="PF02625"/>
    </source>
</evidence>
<reference evidence="3 4" key="1">
    <citation type="submission" date="2020-03" db="EMBL/GenBank/DDBJ databases">
        <title>Genomic Encyclopedia of Type Strains, Phase IV (KMG-IV): sequencing the most valuable type-strain genomes for metagenomic binning, comparative biology and taxonomic classification.</title>
        <authorList>
            <person name="Goeker M."/>
        </authorList>
    </citation>
    <scope>NUCLEOTIDE SEQUENCE [LARGE SCALE GENOMIC DNA]</scope>
    <source>
        <strain evidence="3 4">DSM 29762</strain>
    </source>
</reference>
<dbReference type="EMBL" id="JAATJJ010000001">
    <property type="protein sequence ID" value="NJB69869.1"/>
    <property type="molecule type" value="Genomic_DNA"/>
</dbReference>
<dbReference type="AlphaFoldDB" id="A0A846QZ41"/>
<evidence type="ECO:0000313" key="4">
    <source>
        <dbReference type="Proteomes" id="UP000590442"/>
    </source>
</evidence>
<dbReference type="RefSeq" id="WP_167960199.1">
    <property type="nucleotide sequence ID" value="NZ_JAATJJ010000001.1"/>
</dbReference>
<dbReference type="InterPro" id="IPR027051">
    <property type="entry name" value="XdhC_Rossmann_dom"/>
</dbReference>
<dbReference type="Pfam" id="PF13478">
    <property type="entry name" value="XdhC_C"/>
    <property type="match status" value="1"/>
</dbReference>
<organism evidence="3 4">
    <name type="scientific">Saonia flava</name>
    <dbReference type="NCBI Taxonomy" id="523696"/>
    <lineage>
        <taxon>Bacteria</taxon>
        <taxon>Pseudomonadati</taxon>
        <taxon>Bacteroidota</taxon>
        <taxon>Flavobacteriia</taxon>
        <taxon>Flavobacteriales</taxon>
        <taxon>Flavobacteriaceae</taxon>
        <taxon>Saonia</taxon>
    </lineage>
</organism>
<accession>A0A846QZ41</accession>
<dbReference type="Proteomes" id="UP000590442">
    <property type="component" value="Unassembled WGS sequence"/>
</dbReference>
<dbReference type="Gene3D" id="3.40.50.720">
    <property type="entry name" value="NAD(P)-binding Rossmann-like Domain"/>
    <property type="match status" value="1"/>
</dbReference>
<dbReference type="InterPro" id="IPR003777">
    <property type="entry name" value="XdhC_CoxI"/>
</dbReference>
<gene>
    <name evidence="3" type="ORF">GGR42_000331</name>
</gene>
<dbReference type="PANTHER" id="PTHR30388:SF6">
    <property type="entry name" value="XANTHINE DEHYDROGENASE SUBUNIT A-RELATED"/>
    <property type="match status" value="1"/>
</dbReference>
<feature type="domain" description="XdhC- CoxI" evidence="1">
    <location>
        <begin position="16"/>
        <end position="82"/>
    </location>
</feature>
<evidence type="ECO:0000313" key="3">
    <source>
        <dbReference type="EMBL" id="NJB69869.1"/>
    </source>
</evidence>
<feature type="domain" description="XdhC Rossmann" evidence="2">
    <location>
        <begin position="171"/>
        <end position="313"/>
    </location>
</feature>
<comment type="caution">
    <text evidence="3">The sequence shown here is derived from an EMBL/GenBank/DDBJ whole genome shotgun (WGS) entry which is preliminary data.</text>
</comment>
<dbReference type="PANTHER" id="PTHR30388">
    <property type="entry name" value="ALDEHYDE OXIDOREDUCTASE MOLYBDENUM COFACTOR ASSEMBLY PROTEIN"/>
    <property type="match status" value="1"/>
</dbReference>
<protein>
    <submittedName>
        <fullName evidence="3">Xanthine/CO dehydrogenase XdhC/CoxF family maturation factor</fullName>
    </submittedName>
</protein>